<comment type="caution">
    <text evidence="2">The sequence shown here is derived from an EMBL/GenBank/DDBJ whole genome shotgun (WGS) entry which is preliminary data.</text>
</comment>
<name>A0AAV3BMR2_CLOPF</name>
<reference evidence="2 3" key="1">
    <citation type="submission" date="2007-07" db="EMBL/GenBank/DDBJ databases">
        <title>Annotation of Clostridium perfringens B str. ATCC 3626.</title>
        <authorList>
            <person name="Paulsen I."/>
            <person name="Sebastian Y."/>
        </authorList>
    </citation>
    <scope>NUCLEOTIDE SEQUENCE [LARGE SCALE GENOMIC DNA]</scope>
    <source>
        <strain evidence="3">B str. ATCC 3626</strain>
    </source>
</reference>
<accession>A0AAV3BMR2</accession>
<dbReference type="EMBL" id="ABDV01000023">
    <property type="protein sequence ID" value="EDT23042.1"/>
    <property type="molecule type" value="Genomic_DNA"/>
</dbReference>
<dbReference type="AlphaFoldDB" id="A0AAV3BMR2"/>
<sequence length="58" mass="6795">MLWIALYTTLPFQSVINLLVGYNIESLSYLILPIYMVTLSLLSYKVLKFKPQKNKQDK</sequence>
<proteinExistence type="predicted"/>
<feature type="transmembrane region" description="Helical" evidence="1">
    <location>
        <begin position="27"/>
        <end position="47"/>
    </location>
</feature>
<keyword evidence="1" id="KW-1133">Transmembrane helix</keyword>
<dbReference type="Proteomes" id="UP000004342">
    <property type="component" value="Unassembled WGS sequence"/>
</dbReference>
<evidence type="ECO:0000256" key="1">
    <source>
        <dbReference type="SAM" id="Phobius"/>
    </source>
</evidence>
<gene>
    <name evidence="2" type="ORF">AC1_1223</name>
</gene>
<protein>
    <recommendedName>
        <fullName evidence="4">Spore germination protein</fullName>
    </recommendedName>
</protein>
<organism evidence="2 3">
    <name type="scientific">Clostridium perfringens B str. ATCC 3626</name>
    <dbReference type="NCBI Taxonomy" id="451754"/>
    <lineage>
        <taxon>Bacteria</taxon>
        <taxon>Bacillati</taxon>
        <taxon>Bacillota</taxon>
        <taxon>Clostridia</taxon>
        <taxon>Eubacteriales</taxon>
        <taxon>Clostridiaceae</taxon>
        <taxon>Clostridium</taxon>
    </lineage>
</organism>
<keyword evidence="1" id="KW-0472">Membrane</keyword>
<evidence type="ECO:0008006" key="4">
    <source>
        <dbReference type="Google" id="ProtNLM"/>
    </source>
</evidence>
<evidence type="ECO:0000313" key="2">
    <source>
        <dbReference type="EMBL" id="EDT23042.1"/>
    </source>
</evidence>
<keyword evidence="1" id="KW-0812">Transmembrane</keyword>
<evidence type="ECO:0000313" key="3">
    <source>
        <dbReference type="Proteomes" id="UP000004342"/>
    </source>
</evidence>